<comment type="caution">
    <text evidence="2">The sequence shown here is derived from an EMBL/GenBank/DDBJ whole genome shotgun (WGS) entry which is preliminary data.</text>
</comment>
<keyword evidence="1" id="KW-0732">Signal</keyword>
<evidence type="ECO:0000256" key="1">
    <source>
        <dbReference type="SAM" id="SignalP"/>
    </source>
</evidence>
<proteinExistence type="predicted"/>
<dbReference type="Proteomes" id="UP001472677">
    <property type="component" value="Unassembled WGS sequence"/>
</dbReference>
<feature type="signal peptide" evidence="1">
    <location>
        <begin position="1"/>
        <end position="17"/>
    </location>
</feature>
<name>A0ABR2F2R1_9ROSI</name>
<keyword evidence="3" id="KW-1185">Reference proteome</keyword>
<evidence type="ECO:0008006" key="4">
    <source>
        <dbReference type="Google" id="ProtNLM"/>
    </source>
</evidence>
<reference evidence="2 3" key="1">
    <citation type="journal article" date="2024" name="G3 (Bethesda)">
        <title>Genome assembly of Hibiscus sabdariffa L. provides insights into metabolisms of medicinal natural products.</title>
        <authorList>
            <person name="Kim T."/>
        </authorList>
    </citation>
    <scope>NUCLEOTIDE SEQUENCE [LARGE SCALE GENOMIC DNA]</scope>
    <source>
        <strain evidence="2">TK-2024</strain>
        <tissue evidence="2">Old leaves</tissue>
    </source>
</reference>
<accession>A0ABR2F2R1</accession>
<gene>
    <name evidence="2" type="ORF">V6N12_007773</name>
</gene>
<organism evidence="2 3">
    <name type="scientific">Hibiscus sabdariffa</name>
    <name type="common">roselle</name>
    <dbReference type="NCBI Taxonomy" id="183260"/>
    <lineage>
        <taxon>Eukaryota</taxon>
        <taxon>Viridiplantae</taxon>
        <taxon>Streptophyta</taxon>
        <taxon>Embryophyta</taxon>
        <taxon>Tracheophyta</taxon>
        <taxon>Spermatophyta</taxon>
        <taxon>Magnoliopsida</taxon>
        <taxon>eudicotyledons</taxon>
        <taxon>Gunneridae</taxon>
        <taxon>Pentapetalae</taxon>
        <taxon>rosids</taxon>
        <taxon>malvids</taxon>
        <taxon>Malvales</taxon>
        <taxon>Malvaceae</taxon>
        <taxon>Malvoideae</taxon>
        <taxon>Hibiscus</taxon>
    </lineage>
</organism>
<sequence length="187" mass="20057">MGVGCHWMECWLSWVVGEDFVVVVGQWGELVRGGVGVAEKGLVEVLRMVVMRGSGCVELRRFRGGLSRAASWSVLVTVVLGCRVAGYGCWLSSGGVLGVVDCREDFVVVVGRWGELVRGGVGVAEKGLVEVLRMTVMRGSGCVELRRFRGCVGGCHCRLVVGVMGTAVVAAVRHFCCRHCLQGVMEP</sequence>
<evidence type="ECO:0000313" key="3">
    <source>
        <dbReference type="Proteomes" id="UP001472677"/>
    </source>
</evidence>
<protein>
    <recommendedName>
        <fullName evidence="4">Transmembrane protein</fullName>
    </recommendedName>
</protein>
<feature type="chain" id="PRO_5045753973" description="Transmembrane protein" evidence="1">
    <location>
        <begin position="18"/>
        <end position="187"/>
    </location>
</feature>
<dbReference type="EMBL" id="JBBPBM010000009">
    <property type="protein sequence ID" value="KAK8569241.1"/>
    <property type="molecule type" value="Genomic_DNA"/>
</dbReference>
<evidence type="ECO:0000313" key="2">
    <source>
        <dbReference type="EMBL" id="KAK8569241.1"/>
    </source>
</evidence>